<feature type="domain" description="Disease resistance R13L4/SHOC-2-like LRR" evidence="4">
    <location>
        <begin position="75"/>
        <end position="160"/>
    </location>
</feature>
<dbReference type="SMART" id="SM00364">
    <property type="entry name" value="LRR_BAC"/>
    <property type="match status" value="4"/>
</dbReference>
<keyword evidence="6" id="KW-1185">Reference proteome</keyword>
<gene>
    <name evidence="5" type="ORF">EK417_11130</name>
</gene>
<dbReference type="Proteomes" id="UP000306038">
    <property type="component" value="Unassembled WGS sequence"/>
</dbReference>
<comment type="caution">
    <text evidence="5">The sequence shown here is derived from an EMBL/GenBank/DDBJ whole genome shotgun (WGS) entry which is preliminary data.</text>
</comment>
<dbReference type="InterPro" id="IPR003591">
    <property type="entry name" value="Leu-rich_rpt_typical-subtyp"/>
</dbReference>
<evidence type="ECO:0000313" key="6">
    <source>
        <dbReference type="Proteomes" id="UP000306038"/>
    </source>
</evidence>
<dbReference type="InterPro" id="IPR050216">
    <property type="entry name" value="LRR_domain-containing"/>
</dbReference>
<proteinExistence type="predicted"/>
<name>A0ABY2R6R3_9FLAO</name>
<feature type="non-terminal residue" evidence="5">
    <location>
        <position position="583"/>
    </location>
</feature>
<evidence type="ECO:0000256" key="3">
    <source>
        <dbReference type="SAM" id="MobiDB-lite"/>
    </source>
</evidence>
<sequence length="583" mass="66667">MNEQALKKVQKQIKECVRGNFLHNRRSEPKFLDLSGLGLDSETLEVVMPEIISKLPDLDSLLLDYNELTSLPESIDKLRNLKALRLDENDLTSLPESIGNLRNLRELELNHNKLNSLPESIVNLTSLTKLFMSHNEIKDLPKDFKFDNFGMLEQIQFIDNPLSRKTKKSSEDFLRFWKTRETRFLNFLETIYPGKERNLQKLIGDSDLDYRIIINHGFDKNGNPNSVTLKKSHKNLMKEFMGSVPIDTDYEKNLYGDTAKMLIDNLHDRNINLEERNSIQSKIAASLGNGSAPVKDLLMRDKIEKMLQSRKELSKSDYLMIERHAIIEEMSKLNQLNGKKEAIYALADLIYSKNYVSNLAQGSGLKFGFRKTVYDEKDIEKIDLHMPKNHLVKPIESISPISENIDLGFKDLKSSVIQEFVKKFNDDSGPYVARYEGTDIYSLNAKKIKEITENYLFKLNLLTPELQKQITEESIKPRDGKYSSKPQNEIMDFVAVNQNSPKIEPESRGIRSFFKNPFRHAGVQAQSIVQRTTNLFKGKSPQPQAESHGEGSSLPASPVPLSETVVEVNKSTLRTADVKTQPE</sequence>
<evidence type="ECO:0000256" key="1">
    <source>
        <dbReference type="ARBA" id="ARBA00022614"/>
    </source>
</evidence>
<reference evidence="5 6" key="1">
    <citation type="submission" date="2019-01" db="EMBL/GenBank/DDBJ databases">
        <authorList>
            <person name="B I."/>
            <person name="Ch S."/>
            <person name="Ch V.R."/>
        </authorList>
    </citation>
    <scope>NUCLEOTIDE SEQUENCE [LARGE SCALE GENOMIC DNA]</scope>
    <source>
        <strain evidence="5 6">JC507</strain>
    </source>
</reference>
<keyword evidence="1" id="KW-0433">Leucine-rich repeat</keyword>
<dbReference type="InterPro" id="IPR055414">
    <property type="entry name" value="LRR_R13L4/SHOC2-like"/>
</dbReference>
<dbReference type="SMART" id="SM00369">
    <property type="entry name" value="LRR_TYP"/>
    <property type="match status" value="4"/>
</dbReference>
<dbReference type="RefSeq" id="WP_136522196.1">
    <property type="nucleotide sequence ID" value="NZ_SDLV01000021.1"/>
</dbReference>
<evidence type="ECO:0000313" key="5">
    <source>
        <dbReference type="EMBL" id="THV59375.1"/>
    </source>
</evidence>
<feature type="region of interest" description="Disordered" evidence="3">
    <location>
        <begin position="537"/>
        <end position="583"/>
    </location>
</feature>
<dbReference type="Pfam" id="PF23598">
    <property type="entry name" value="LRR_14"/>
    <property type="match status" value="1"/>
</dbReference>
<keyword evidence="2" id="KW-0677">Repeat</keyword>
<dbReference type="PANTHER" id="PTHR48051:SF1">
    <property type="entry name" value="RAS SUPPRESSOR PROTEIN 1"/>
    <property type="match status" value="1"/>
</dbReference>
<dbReference type="InterPro" id="IPR032675">
    <property type="entry name" value="LRR_dom_sf"/>
</dbReference>
<evidence type="ECO:0000259" key="4">
    <source>
        <dbReference type="Pfam" id="PF23598"/>
    </source>
</evidence>
<organism evidence="5 6">
    <name type="scientific">Chryseobacterium candidae</name>
    <dbReference type="NCBI Taxonomy" id="1978493"/>
    <lineage>
        <taxon>Bacteria</taxon>
        <taxon>Pseudomonadati</taxon>
        <taxon>Bacteroidota</taxon>
        <taxon>Flavobacteriia</taxon>
        <taxon>Flavobacteriales</taxon>
        <taxon>Weeksellaceae</taxon>
        <taxon>Chryseobacterium group</taxon>
        <taxon>Chryseobacterium</taxon>
    </lineage>
</organism>
<evidence type="ECO:0000256" key="2">
    <source>
        <dbReference type="ARBA" id="ARBA00022737"/>
    </source>
</evidence>
<accession>A0ABY2R6R3</accession>
<dbReference type="SUPFAM" id="SSF52058">
    <property type="entry name" value="L domain-like"/>
    <property type="match status" value="1"/>
</dbReference>
<dbReference type="InterPro" id="IPR001611">
    <property type="entry name" value="Leu-rich_rpt"/>
</dbReference>
<dbReference type="EMBL" id="SDLV01000021">
    <property type="protein sequence ID" value="THV59375.1"/>
    <property type="molecule type" value="Genomic_DNA"/>
</dbReference>
<dbReference type="Gene3D" id="3.80.10.10">
    <property type="entry name" value="Ribonuclease Inhibitor"/>
    <property type="match status" value="1"/>
</dbReference>
<dbReference type="PROSITE" id="PS51450">
    <property type="entry name" value="LRR"/>
    <property type="match status" value="3"/>
</dbReference>
<protein>
    <recommendedName>
        <fullName evidence="4">Disease resistance R13L4/SHOC-2-like LRR domain-containing protein</fullName>
    </recommendedName>
</protein>
<dbReference type="PANTHER" id="PTHR48051">
    <property type="match status" value="1"/>
</dbReference>